<organism evidence="1 2">
    <name type="scientific">Botryobasidium botryosum (strain FD-172 SS1)</name>
    <dbReference type="NCBI Taxonomy" id="930990"/>
    <lineage>
        <taxon>Eukaryota</taxon>
        <taxon>Fungi</taxon>
        <taxon>Dikarya</taxon>
        <taxon>Basidiomycota</taxon>
        <taxon>Agaricomycotina</taxon>
        <taxon>Agaricomycetes</taxon>
        <taxon>Cantharellales</taxon>
        <taxon>Botryobasidiaceae</taxon>
        <taxon>Botryobasidium</taxon>
    </lineage>
</organism>
<dbReference type="HOGENOM" id="CLU_060765_0_0_1"/>
<dbReference type="EMBL" id="KL198103">
    <property type="protein sequence ID" value="KDQ07643.1"/>
    <property type="molecule type" value="Genomic_DNA"/>
</dbReference>
<protein>
    <recommendedName>
        <fullName evidence="3">BTB domain-containing protein</fullName>
    </recommendedName>
</protein>
<keyword evidence="2" id="KW-1185">Reference proteome</keyword>
<evidence type="ECO:0000313" key="2">
    <source>
        <dbReference type="Proteomes" id="UP000027195"/>
    </source>
</evidence>
<dbReference type="InParanoid" id="A0A067LW90"/>
<sequence length="354" mass="39846">MSRHASPKDTISETCPLGAPIIRRLYDLEDYHQNGLLQEDRVVLALGHKPDRFCIPRHILIEHSPVFRATLELTGSKGDNSGGVSVSGVIKLPEDDPEYLMGVFGAYDSALISHPNNPSFEYIEGVLRLAHKYEFALAIQWAIGILRVDWSTNSRAWHKALIDPSQDDIRHAIALINLSRDTNINEFLACAFYLLCADTKWSDDPLVYKLLRAPDVSFLRHGIQQLYRRYAQNAQDSKTTVLPMDSDVPYHADSSPVQPSSAPGTSSQWEDFILCAATICAVTAHLPPIVVEMRKRKVAWVRSFMSETNINPTEVYMGGITLVDLLPAQEDPELARMFSVMGRNRRRVRHRAQV</sequence>
<reference evidence="2" key="1">
    <citation type="journal article" date="2014" name="Proc. Natl. Acad. Sci. U.S.A.">
        <title>Extensive sampling of basidiomycete genomes demonstrates inadequacy of the white-rot/brown-rot paradigm for wood decay fungi.</title>
        <authorList>
            <person name="Riley R."/>
            <person name="Salamov A.A."/>
            <person name="Brown D.W."/>
            <person name="Nagy L.G."/>
            <person name="Floudas D."/>
            <person name="Held B.W."/>
            <person name="Levasseur A."/>
            <person name="Lombard V."/>
            <person name="Morin E."/>
            <person name="Otillar R."/>
            <person name="Lindquist E.A."/>
            <person name="Sun H."/>
            <person name="LaButti K.M."/>
            <person name="Schmutz J."/>
            <person name="Jabbour D."/>
            <person name="Luo H."/>
            <person name="Baker S.E."/>
            <person name="Pisabarro A.G."/>
            <person name="Walton J.D."/>
            <person name="Blanchette R.A."/>
            <person name="Henrissat B."/>
            <person name="Martin F."/>
            <person name="Cullen D."/>
            <person name="Hibbett D.S."/>
            <person name="Grigoriev I.V."/>
        </authorList>
    </citation>
    <scope>NUCLEOTIDE SEQUENCE [LARGE SCALE GENOMIC DNA]</scope>
    <source>
        <strain evidence="2">FD-172 SS1</strain>
    </source>
</reference>
<evidence type="ECO:0000313" key="1">
    <source>
        <dbReference type="EMBL" id="KDQ07643.1"/>
    </source>
</evidence>
<accession>A0A067LW90</accession>
<gene>
    <name evidence="1" type="ORF">BOTBODRAFT_180512</name>
</gene>
<proteinExistence type="predicted"/>
<dbReference type="Proteomes" id="UP000027195">
    <property type="component" value="Unassembled WGS sequence"/>
</dbReference>
<name>A0A067LW90_BOTB1</name>
<dbReference type="AlphaFoldDB" id="A0A067LW90"/>
<evidence type="ECO:0008006" key="3">
    <source>
        <dbReference type="Google" id="ProtNLM"/>
    </source>
</evidence>